<dbReference type="CDD" id="cd09612">
    <property type="entry name" value="Jacalin"/>
    <property type="match status" value="1"/>
</dbReference>
<dbReference type="SUPFAM" id="SSF51101">
    <property type="entry name" value="Mannose-binding lectins"/>
    <property type="match status" value="1"/>
</dbReference>
<evidence type="ECO:0000313" key="5">
    <source>
        <dbReference type="EMBL" id="KAK2652609.1"/>
    </source>
</evidence>
<name>A0AAD9X4E8_9ROSI</name>
<dbReference type="InterPro" id="IPR001229">
    <property type="entry name" value="Jacalin-like_lectin_dom"/>
</dbReference>
<dbReference type="EMBL" id="JANJYI010000004">
    <property type="protein sequence ID" value="KAK2652609.1"/>
    <property type="molecule type" value="Genomic_DNA"/>
</dbReference>
<dbReference type="Proteomes" id="UP001280121">
    <property type="component" value="Unassembled WGS sequence"/>
</dbReference>
<accession>A0AAD9X4E8</accession>
<dbReference type="SMART" id="SM00915">
    <property type="entry name" value="Jacalin"/>
    <property type="match status" value="1"/>
</dbReference>
<comment type="similarity">
    <text evidence="1">Belongs to the jacalin lectin family.</text>
</comment>
<feature type="compositionally biased region" description="Low complexity" evidence="3">
    <location>
        <begin position="8"/>
        <end position="18"/>
    </location>
</feature>
<sequence length="167" mass="18109">MFVFWSHGGSSNQGNQSSIKEGPWGGPGGTIWSYEPNGGIVEIIIKHGSIIDSLSFKSAGANKEAESSSNFGGQGGSKTHISIDWPREYLMSISGTVGKFGTVESCVESLTFYTNWHTHGPFGSSKGTHFSLPVENRVIVGFYGRAHDYMDAIGVYQRQLLQSKNNL</sequence>
<evidence type="ECO:0000256" key="2">
    <source>
        <dbReference type="ARBA" id="ARBA00022734"/>
    </source>
</evidence>
<organism evidence="5 6">
    <name type="scientific">Dipteronia dyeriana</name>
    <dbReference type="NCBI Taxonomy" id="168575"/>
    <lineage>
        <taxon>Eukaryota</taxon>
        <taxon>Viridiplantae</taxon>
        <taxon>Streptophyta</taxon>
        <taxon>Embryophyta</taxon>
        <taxon>Tracheophyta</taxon>
        <taxon>Spermatophyta</taxon>
        <taxon>Magnoliopsida</taxon>
        <taxon>eudicotyledons</taxon>
        <taxon>Gunneridae</taxon>
        <taxon>Pentapetalae</taxon>
        <taxon>rosids</taxon>
        <taxon>malvids</taxon>
        <taxon>Sapindales</taxon>
        <taxon>Sapindaceae</taxon>
        <taxon>Hippocastanoideae</taxon>
        <taxon>Acereae</taxon>
        <taxon>Dipteronia</taxon>
    </lineage>
</organism>
<keyword evidence="6" id="KW-1185">Reference proteome</keyword>
<dbReference type="InterPro" id="IPR036404">
    <property type="entry name" value="Jacalin-like_lectin_dom_sf"/>
</dbReference>
<evidence type="ECO:0000256" key="3">
    <source>
        <dbReference type="SAM" id="MobiDB-lite"/>
    </source>
</evidence>
<keyword evidence="2" id="KW-0430">Lectin</keyword>
<evidence type="ECO:0000256" key="1">
    <source>
        <dbReference type="ARBA" id="ARBA00006568"/>
    </source>
</evidence>
<evidence type="ECO:0000259" key="4">
    <source>
        <dbReference type="PROSITE" id="PS51752"/>
    </source>
</evidence>
<dbReference type="Pfam" id="PF01419">
    <property type="entry name" value="Jacalin"/>
    <property type="match status" value="1"/>
</dbReference>
<protein>
    <recommendedName>
        <fullName evidence="4">Jacalin-type lectin domain-containing protein</fullName>
    </recommendedName>
</protein>
<feature type="domain" description="Jacalin-type lectin" evidence="4">
    <location>
        <begin position="18"/>
        <end position="159"/>
    </location>
</feature>
<reference evidence="5" key="1">
    <citation type="journal article" date="2023" name="Plant J.">
        <title>Genome sequences and population genomics provide insights into the demographic history, inbreeding, and mutation load of two 'living fossil' tree species of Dipteronia.</title>
        <authorList>
            <person name="Feng Y."/>
            <person name="Comes H.P."/>
            <person name="Chen J."/>
            <person name="Zhu S."/>
            <person name="Lu R."/>
            <person name="Zhang X."/>
            <person name="Li P."/>
            <person name="Qiu J."/>
            <person name="Olsen K.M."/>
            <person name="Qiu Y."/>
        </authorList>
    </citation>
    <scope>NUCLEOTIDE SEQUENCE</scope>
    <source>
        <strain evidence="5">KIB01</strain>
    </source>
</reference>
<comment type="caution">
    <text evidence="5">The sequence shown here is derived from an EMBL/GenBank/DDBJ whole genome shotgun (WGS) entry which is preliminary data.</text>
</comment>
<gene>
    <name evidence="5" type="ORF">Ddye_012465</name>
</gene>
<feature type="region of interest" description="Disordered" evidence="3">
    <location>
        <begin position="1"/>
        <end position="23"/>
    </location>
</feature>
<dbReference type="PANTHER" id="PTHR46506">
    <property type="entry name" value="OS05G0143600 PROTEIN"/>
    <property type="match status" value="1"/>
</dbReference>
<dbReference type="GO" id="GO:0030246">
    <property type="term" value="F:carbohydrate binding"/>
    <property type="evidence" value="ECO:0007669"/>
    <property type="project" value="UniProtKB-KW"/>
</dbReference>
<dbReference type="AlphaFoldDB" id="A0AAD9X4E8"/>
<dbReference type="InterPro" id="IPR033734">
    <property type="entry name" value="Jacalin-like_lectin_dom_plant"/>
</dbReference>
<proteinExistence type="inferred from homology"/>
<dbReference type="FunFam" id="2.100.10.30:FF:000001">
    <property type="entry name" value="Jacalin-related lectin 33"/>
    <property type="match status" value="1"/>
</dbReference>
<dbReference type="Gene3D" id="2.100.10.30">
    <property type="entry name" value="Jacalin-like lectin domain"/>
    <property type="match status" value="1"/>
</dbReference>
<evidence type="ECO:0000313" key="6">
    <source>
        <dbReference type="Proteomes" id="UP001280121"/>
    </source>
</evidence>
<dbReference type="PROSITE" id="PS51752">
    <property type="entry name" value="JACALIN_LECTIN"/>
    <property type="match status" value="1"/>
</dbReference>